<dbReference type="OrthoDB" id="277832at2759"/>
<dbReference type="SMART" id="SM00322">
    <property type="entry name" value="KH"/>
    <property type="match status" value="1"/>
</dbReference>
<reference evidence="5" key="2">
    <citation type="submission" date="2025-04" db="UniProtKB">
        <authorList>
            <consortium name="RefSeq"/>
        </authorList>
    </citation>
    <scope>IDENTIFICATION</scope>
    <source>
        <tissue evidence="5">Whole body</tissue>
    </source>
</reference>
<sequence length="349" mass="40324">MDVLRPKIMIIDGRHYRLNTADCCPINYNEMQTDNTENLASYIERDDSDEEYDDLNIYMDGGHCVLKLEIPNVFYGLIIGRNRETLKNLEYQTQARIKIPGPRENNIITIKGDQRSQVIAAKSKIDAIIKRGRLKQTMTHFVSLPMVNEMVIHNYLLFKNKVLEECGQCRGISELLFQDQLRLHLTITCFVLCDAAEIKKAIKLMEQCEDTIIKPMNLKPLDVLISELDYMNDDPSEVNVLYAKVKSNDIQIMADKIQTFFKKCDLTLQPRSDHVKLHITLMNSGFSEYISSINGDFVNQPQLTFDARKILDNFHDFTFGTVRLTDIHLSQRFTTDSNGYYKSSFVIKI</sequence>
<dbReference type="GO" id="GO:0005634">
    <property type="term" value="C:nucleus"/>
    <property type="evidence" value="ECO:0007669"/>
    <property type="project" value="TreeGrafter"/>
</dbReference>
<name>A0A2S2Q192_9HEMI</name>
<dbReference type="GO" id="GO:0003723">
    <property type="term" value="F:RNA binding"/>
    <property type="evidence" value="ECO:0007669"/>
    <property type="project" value="UniProtKB-UniRule"/>
</dbReference>
<dbReference type="PANTHER" id="PTHR13360">
    <property type="entry name" value="ACTIVATING SIGNAL COINTEGRATOR 1 COMPLEX SUBUNIT 1"/>
    <property type="match status" value="1"/>
</dbReference>
<dbReference type="PANTHER" id="PTHR13360:SF1">
    <property type="entry name" value="ACTIVATING SIGNAL COINTEGRATOR 1 COMPLEX SUBUNIT 1"/>
    <property type="match status" value="1"/>
</dbReference>
<dbReference type="RefSeq" id="XP_025417953.1">
    <property type="nucleotide sequence ID" value="XM_025562168.1"/>
</dbReference>
<dbReference type="GO" id="GO:0006307">
    <property type="term" value="P:DNA alkylation repair"/>
    <property type="evidence" value="ECO:0007669"/>
    <property type="project" value="InterPro"/>
</dbReference>
<dbReference type="InterPro" id="IPR019510">
    <property type="entry name" value="AKAP7-like_phosphoesterase"/>
</dbReference>
<dbReference type="InterPro" id="IPR036612">
    <property type="entry name" value="KH_dom_type_1_sf"/>
</dbReference>
<reference evidence="3" key="1">
    <citation type="submission" date="2018-04" db="EMBL/GenBank/DDBJ databases">
        <title>Transcriptome assembly of Sipha flava.</title>
        <authorList>
            <person name="Scully E.D."/>
            <person name="Geib S.M."/>
            <person name="Palmer N.A."/>
            <person name="Koch K."/>
            <person name="Bradshaw J."/>
            <person name="Heng-Moss T."/>
            <person name="Sarath G."/>
        </authorList>
    </citation>
    <scope>NUCLEOTIDE SEQUENCE</scope>
</reference>
<dbReference type="Proteomes" id="UP000694846">
    <property type="component" value="Unplaced"/>
</dbReference>
<gene>
    <name evidence="3" type="primary">Ascc1</name>
    <name evidence="5" type="synonym">LOC112688801</name>
    <name evidence="3" type="ORF">g.115699</name>
</gene>
<dbReference type="PROSITE" id="PS50084">
    <property type="entry name" value="KH_TYPE_1"/>
    <property type="match status" value="1"/>
</dbReference>
<dbReference type="SUPFAM" id="SSF54791">
    <property type="entry name" value="Eukaryotic type KH-domain (KH-domain type I)"/>
    <property type="match status" value="1"/>
</dbReference>
<evidence type="ECO:0000259" key="2">
    <source>
        <dbReference type="SMART" id="SM00322"/>
    </source>
</evidence>
<dbReference type="EMBL" id="GGMS01002210">
    <property type="protein sequence ID" value="MBY71413.1"/>
    <property type="molecule type" value="Transcribed_RNA"/>
</dbReference>
<keyword evidence="1" id="KW-0694">RNA-binding</keyword>
<dbReference type="Pfam" id="PF10469">
    <property type="entry name" value="AKAP7_NLS"/>
    <property type="match status" value="1"/>
</dbReference>
<protein>
    <submittedName>
        <fullName evidence="3 5">Activating signal cointegrator 1 complex subunit 1</fullName>
    </submittedName>
</protein>
<evidence type="ECO:0000313" key="4">
    <source>
        <dbReference type="Proteomes" id="UP000694846"/>
    </source>
</evidence>
<dbReference type="PIRSF" id="PIRSF027019">
    <property type="entry name" value="Euk_LigT"/>
    <property type="match status" value="1"/>
</dbReference>
<dbReference type="Pfam" id="PF00013">
    <property type="entry name" value="KH_1"/>
    <property type="match status" value="1"/>
</dbReference>
<proteinExistence type="predicted"/>
<dbReference type="InterPro" id="IPR009210">
    <property type="entry name" value="ASCC1"/>
</dbReference>
<dbReference type="Gene3D" id="3.30.1370.10">
    <property type="entry name" value="K Homology domain, type 1"/>
    <property type="match status" value="1"/>
</dbReference>
<dbReference type="Gene3D" id="3.90.1140.10">
    <property type="entry name" value="Cyclic phosphodiesterase"/>
    <property type="match status" value="1"/>
</dbReference>
<organism evidence="3">
    <name type="scientific">Sipha flava</name>
    <name type="common">yellow sugarcane aphid</name>
    <dbReference type="NCBI Taxonomy" id="143950"/>
    <lineage>
        <taxon>Eukaryota</taxon>
        <taxon>Metazoa</taxon>
        <taxon>Ecdysozoa</taxon>
        <taxon>Arthropoda</taxon>
        <taxon>Hexapoda</taxon>
        <taxon>Insecta</taxon>
        <taxon>Pterygota</taxon>
        <taxon>Neoptera</taxon>
        <taxon>Paraneoptera</taxon>
        <taxon>Hemiptera</taxon>
        <taxon>Sternorrhyncha</taxon>
        <taxon>Aphidomorpha</taxon>
        <taxon>Aphidoidea</taxon>
        <taxon>Aphididae</taxon>
        <taxon>Sipha</taxon>
    </lineage>
</organism>
<evidence type="ECO:0000256" key="1">
    <source>
        <dbReference type="PROSITE-ProRule" id="PRU00117"/>
    </source>
</evidence>
<dbReference type="InterPro" id="IPR004088">
    <property type="entry name" value="KH_dom_type_1"/>
</dbReference>
<evidence type="ECO:0000313" key="3">
    <source>
        <dbReference type="EMBL" id="MBY71413.1"/>
    </source>
</evidence>
<dbReference type="AlphaFoldDB" id="A0A2S2Q192"/>
<dbReference type="GO" id="GO:0006355">
    <property type="term" value="P:regulation of DNA-templated transcription"/>
    <property type="evidence" value="ECO:0007669"/>
    <property type="project" value="TreeGrafter"/>
</dbReference>
<feature type="domain" description="K Homology" evidence="2">
    <location>
        <begin position="62"/>
        <end position="130"/>
    </location>
</feature>
<keyword evidence="4" id="KW-1185">Reference proteome</keyword>
<dbReference type="InterPro" id="IPR004087">
    <property type="entry name" value="KH_dom"/>
</dbReference>
<evidence type="ECO:0000313" key="5">
    <source>
        <dbReference type="RefSeq" id="XP_025417953.1"/>
    </source>
</evidence>
<accession>A0A2S2Q192</accession>